<dbReference type="Proteomes" id="UP001230908">
    <property type="component" value="Unassembled WGS sequence"/>
</dbReference>
<keyword evidence="2" id="KW-1185">Reference proteome</keyword>
<evidence type="ECO:0000313" key="1">
    <source>
        <dbReference type="EMBL" id="MDQ7905350.1"/>
    </source>
</evidence>
<protein>
    <submittedName>
        <fullName evidence="1">Uncharacterized protein</fullName>
    </submittedName>
</protein>
<comment type="caution">
    <text evidence="1">The sequence shown here is derived from an EMBL/GenBank/DDBJ whole genome shotgun (WGS) entry which is preliminary data.</text>
</comment>
<dbReference type="RefSeq" id="WP_308712622.1">
    <property type="nucleotide sequence ID" value="NZ_JAVHUY010000010.1"/>
</dbReference>
<organism evidence="1 2">
    <name type="scientific">Phytohabitans maris</name>
    <dbReference type="NCBI Taxonomy" id="3071409"/>
    <lineage>
        <taxon>Bacteria</taxon>
        <taxon>Bacillati</taxon>
        <taxon>Actinomycetota</taxon>
        <taxon>Actinomycetes</taxon>
        <taxon>Micromonosporales</taxon>
        <taxon>Micromonosporaceae</taxon>
    </lineage>
</organism>
<name>A0ABU0ZE68_9ACTN</name>
<evidence type="ECO:0000313" key="2">
    <source>
        <dbReference type="Proteomes" id="UP001230908"/>
    </source>
</evidence>
<reference evidence="1 2" key="1">
    <citation type="submission" date="2023-08" db="EMBL/GenBank/DDBJ databases">
        <title>Phytohabitans sansha sp. nov., isolated from marine sediment.</title>
        <authorList>
            <person name="Zhao Y."/>
            <person name="Yi K."/>
        </authorList>
    </citation>
    <scope>NUCLEOTIDE SEQUENCE [LARGE SCALE GENOMIC DNA]</scope>
    <source>
        <strain evidence="1 2">ZYX-F-186</strain>
    </source>
</reference>
<accession>A0ABU0ZE68</accession>
<gene>
    <name evidence="1" type="ORF">RB614_12525</name>
</gene>
<proteinExistence type="predicted"/>
<sequence length="152" mass="16307">MAGRFDALMRYACLRLGRRLGAEVTPALSRRDVAEPTLRTQALVSQLSTTGTLTGGIKIPGAVGAMQVTADLRAARVICHVDVDAPKSGKPTTRVNWLVRQLKDAPETTRLEAFVIHGRGDGTAGLLRQVRVDPSTLINDPTKEPLPKTSSP</sequence>
<dbReference type="EMBL" id="JAVHUY010000010">
    <property type="protein sequence ID" value="MDQ7905350.1"/>
    <property type="molecule type" value="Genomic_DNA"/>
</dbReference>